<dbReference type="InterPro" id="IPR016039">
    <property type="entry name" value="Thiolase-like"/>
</dbReference>
<name>A0A6M4AR74_9SPHN</name>
<organism evidence="5 6">
    <name type="scientific">Sphingomonas lacunae</name>
    <dbReference type="NCBI Taxonomy" id="2698828"/>
    <lineage>
        <taxon>Bacteria</taxon>
        <taxon>Pseudomonadati</taxon>
        <taxon>Pseudomonadota</taxon>
        <taxon>Alphaproteobacteria</taxon>
        <taxon>Sphingomonadales</taxon>
        <taxon>Sphingomonadaceae</taxon>
        <taxon>Sphingomonas</taxon>
    </lineage>
</organism>
<evidence type="ECO:0000256" key="1">
    <source>
        <dbReference type="ARBA" id="ARBA00010982"/>
    </source>
</evidence>
<gene>
    <name evidence="5" type="ORF">GV829_03030</name>
</gene>
<accession>A0A6M4AR74</accession>
<evidence type="ECO:0000256" key="2">
    <source>
        <dbReference type="ARBA" id="ARBA00022679"/>
    </source>
</evidence>
<reference evidence="5 6" key="1">
    <citation type="submission" date="2020-01" db="EMBL/GenBank/DDBJ databases">
        <title>Sphingomonas sp. strain CSW-10.</title>
        <authorList>
            <person name="Chen W.-M."/>
        </authorList>
    </citation>
    <scope>NUCLEOTIDE SEQUENCE [LARGE SCALE GENOMIC DNA]</scope>
    <source>
        <strain evidence="5 6">CSW-10</strain>
    </source>
</reference>
<dbReference type="KEGG" id="slan:GV829_03030"/>
<evidence type="ECO:0000313" key="5">
    <source>
        <dbReference type="EMBL" id="QJQ31545.1"/>
    </source>
</evidence>
<evidence type="ECO:0000313" key="6">
    <source>
        <dbReference type="Proteomes" id="UP000503018"/>
    </source>
</evidence>
<keyword evidence="3" id="KW-0012">Acyltransferase</keyword>
<feature type="domain" description="Thiolase-like protein type 1 additional C-terminal" evidence="4">
    <location>
        <begin position="433"/>
        <end position="512"/>
    </location>
</feature>
<comment type="similarity">
    <text evidence="1">Belongs to the thiolase-like superfamily. Thiolase family.</text>
</comment>
<sequence>MSMDPRTPVIVGVGQKTVHWNPATGDAAPSPQSLRAEAAQLALADSGAGAALGGIIDRVVAVRTMLDSVPGAPQPFGRCANPPGTVVADLGLAPRDCIHSNVGGDQPQALVNESAEAIHAGEVRAVLLTGSEATAAMKAALKAGQALDWSHSAGDVQDDRGLGASLLSPYDVANGLGAPTQTYPAFEQALRVRWGNSPAQHRALMSQLWSGFSSVAAANPHAQFPVERDVEFLSTPSRENYPVADPYLKWDVAQDAVNQGAAVVLTSVGEADRLGISPDKRVFLHGHGHVKDKVPSERPDLSRSLATELVLRQALATSGMADASRIGLYDLYSCFPVAVLLAAEALGLDWQRGSNLPGRAAALTLTGGLPFFGGAGNNYSMHGIAEMVSRLRGAPGTYGLVLANGGFLSKEAAGVYSTEAPAQWQPVSNGAIQAECDAQQGPRLLSESATATIESWSVTWAKGEPQRGYVFARTDDGARILARTRKDEAGKLHALADPEAVGKRVSIVHEDGVNLIAF</sequence>
<keyword evidence="6" id="KW-1185">Reference proteome</keyword>
<dbReference type="RefSeq" id="WP_169943765.1">
    <property type="nucleotide sequence ID" value="NZ_CP053015.1"/>
</dbReference>
<dbReference type="PANTHER" id="PTHR18919:SF139">
    <property type="entry name" value="THIOLASE-LIKE PROTEIN TYPE 1 ADDITIONAL C-TERMINAL DOMAIN-CONTAINING PROTEIN"/>
    <property type="match status" value="1"/>
</dbReference>
<dbReference type="Gene3D" id="3.40.47.10">
    <property type="match status" value="1"/>
</dbReference>
<dbReference type="EMBL" id="CP053015">
    <property type="protein sequence ID" value="QJQ31545.1"/>
    <property type="molecule type" value="Genomic_DNA"/>
</dbReference>
<dbReference type="Gene3D" id="2.40.50.840">
    <property type="match status" value="1"/>
</dbReference>
<dbReference type="InterPro" id="IPR040771">
    <property type="entry name" value="TLP1_add_C"/>
</dbReference>
<dbReference type="PANTHER" id="PTHR18919">
    <property type="entry name" value="ACETYL-COA C-ACYLTRANSFERASE"/>
    <property type="match status" value="1"/>
</dbReference>
<keyword evidence="2 5" id="KW-0808">Transferase</keyword>
<dbReference type="SUPFAM" id="SSF53901">
    <property type="entry name" value="Thiolase-like"/>
    <property type="match status" value="1"/>
</dbReference>
<evidence type="ECO:0000256" key="3">
    <source>
        <dbReference type="ARBA" id="ARBA00023315"/>
    </source>
</evidence>
<dbReference type="AlphaFoldDB" id="A0A6M4AR74"/>
<protein>
    <submittedName>
        <fullName evidence="5">Acetyl-CoA acetyltransferase</fullName>
    </submittedName>
</protein>
<proteinExistence type="inferred from homology"/>
<dbReference type="GO" id="GO:0016746">
    <property type="term" value="F:acyltransferase activity"/>
    <property type="evidence" value="ECO:0007669"/>
    <property type="project" value="UniProtKB-KW"/>
</dbReference>
<evidence type="ECO:0000259" key="4">
    <source>
        <dbReference type="Pfam" id="PF18313"/>
    </source>
</evidence>
<dbReference type="Proteomes" id="UP000503018">
    <property type="component" value="Chromosome"/>
</dbReference>
<dbReference type="Pfam" id="PF18313">
    <property type="entry name" value="TLP1_add_C"/>
    <property type="match status" value="1"/>
</dbReference>